<gene>
    <name evidence="1" type="ORF">Tci_891129</name>
</gene>
<organism evidence="1">
    <name type="scientific">Tanacetum cinerariifolium</name>
    <name type="common">Dalmatian daisy</name>
    <name type="synonym">Chrysanthemum cinerariifolium</name>
    <dbReference type="NCBI Taxonomy" id="118510"/>
    <lineage>
        <taxon>Eukaryota</taxon>
        <taxon>Viridiplantae</taxon>
        <taxon>Streptophyta</taxon>
        <taxon>Embryophyta</taxon>
        <taxon>Tracheophyta</taxon>
        <taxon>Spermatophyta</taxon>
        <taxon>Magnoliopsida</taxon>
        <taxon>eudicotyledons</taxon>
        <taxon>Gunneridae</taxon>
        <taxon>Pentapetalae</taxon>
        <taxon>asterids</taxon>
        <taxon>campanulids</taxon>
        <taxon>Asterales</taxon>
        <taxon>Asteraceae</taxon>
        <taxon>Asteroideae</taxon>
        <taxon>Anthemideae</taxon>
        <taxon>Anthemidinae</taxon>
        <taxon>Tanacetum</taxon>
    </lineage>
</organism>
<comment type="caution">
    <text evidence="1">The sequence shown here is derived from an EMBL/GenBank/DDBJ whole genome shotgun (WGS) entry which is preliminary data.</text>
</comment>
<evidence type="ECO:0000313" key="1">
    <source>
        <dbReference type="EMBL" id="GFD19160.1"/>
    </source>
</evidence>
<dbReference type="EMBL" id="BKCJ011312458">
    <property type="protein sequence ID" value="GFD19160.1"/>
    <property type="molecule type" value="Genomic_DNA"/>
</dbReference>
<dbReference type="AlphaFoldDB" id="A0A699U9S4"/>
<sequence>DTNALRPQRGRLAVESREGSGGYVGLREACDAALQVDYRHAALGVGGVGGVGLALVGREHVAAVGRHRNHVGHGPHRHLLQENPVLVEEHHAAVGLRVGAFNGAGHQPVAHIHRVDAAVAADVDGRHRRNGAGVGQAQNVELAAHRVGHVQALSAGIKSRDFGRVNLISAAKGRGRLVALEQAERQVAGPRRGGRIIV</sequence>
<proteinExistence type="predicted"/>
<feature type="non-terminal residue" evidence="1">
    <location>
        <position position="198"/>
    </location>
</feature>
<accession>A0A699U9S4</accession>
<feature type="non-terminal residue" evidence="1">
    <location>
        <position position="1"/>
    </location>
</feature>
<reference evidence="1" key="1">
    <citation type="journal article" date="2019" name="Sci. Rep.">
        <title>Draft genome of Tanacetum cinerariifolium, the natural source of mosquito coil.</title>
        <authorList>
            <person name="Yamashiro T."/>
            <person name="Shiraishi A."/>
            <person name="Satake H."/>
            <person name="Nakayama K."/>
        </authorList>
    </citation>
    <scope>NUCLEOTIDE SEQUENCE</scope>
</reference>
<name>A0A699U9S4_TANCI</name>
<protein>
    <submittedName>
        <fullName evidence="1">Uncharacterized protein</fullName>
    </submittedName>
</protein>